<keyword evidence="5 7" id="KW-1133">Transmembrane helix</keyword>
<feature type="transmembrane region" description="Helical" evidence="7">
    <location>
        <begin position="506"/>
        <end position="529"/>
    </location>
</feature>
<keyword evidence="4 7" id="KW-0812">Transmembrane</keyword>
<feature type="transmembrane region" description="Helical" evidence="7">
    <location>
        <begin position="357"/>
        <end position="380"/>
    </location>
</feature>
<dbReference type="InterPro" id="IPR036259">
    <property type="entry name" value="MFS_trans_sf"/>
</dbReference>
<name>A0AAU9LS57_9STRA</name>
<dbReference type="AlphaFoldDB" id="A0AAU9LS57"/>
<feature type="transmembrane region" description="Helical" evidence="7">
    <location>
        <begin position="290"/>
        <end position="311"/>
    </location>
</feature>
<feature type="transmembrane region" description="Helical" evidence="7">
    <location>
        <begin position="93"/>
        <end position="114"/>
    </location>
</feature>
<evidence type="ECO:0000313" key="9">
    <source>
        <dbReference type="Proteomes" id="UP001160483"/>
    </source>
</evidence>
<dbReference type="Proteomes" id="UP001160483">
    <property type="component" value="Unassembled WGS sequence"/>
</dbReference>
<evidence type="ECO:0000256" key="6">
    <source>
        <dbReference type="ARBA" id="ARBA00023136"/>
    </source>
</evidence>
<gene>
    <name evidence="8" type="ORF">PBS003_LOCUS9307</name>
</gene>
<comment type="subcellular location">
    <subcellularLocation>
        <location evidence="1">Membrane</location>
        <topology evidence="1">Multi-pass membrane protein</topology>
    </subcellularLocation>
</comment>
<feature type="transmembrane region" description="Helical" evidence="7">
    <location>
        <begin position="466"/>
        <end position="486"/>
    </location>
</feature>
<feature type="transmembrane region" description="Helical" evidence="7">
    <location>
        <begin position="139"/>
        <end position="160"/>
    </location>
</feature>
<evidence type="ECO:0000256" key="1">
    <source>
        <dbReference type="ARBA" id="ARBA00004141"/>
    </source>
</evidence>
<keyword evidence="3" id="KW-0813">Transport</keyword>
<evidence type="ECO:0000256" key="4">
    <source>
        <dbReference type="ARBA" id="ARBA00022692"/>
    </source>
</evidence>
<dbReference type="PANTHER" id="PTHR31585:SF5">
    <property type="entry name" value="RNA-BINDING S4 DOMAIN-CONTAINING PROTEIN"/>
    <property type="match status" value="1"/>
</dbReference>
<protein>
    <recommendedName>
        <fullName evidence="10">Major facilitator superfamily associated domain-containing protein</fullName>
    </recommendedName>
</protein>
<feature type="transmembrane region" description="Helical" evidence="7">
    <location>
        <begin position="181"/>
        <end position="200"/>
    </location>
</feature>
<feature type="transmembrane region" description="Helical" evidence="7">
    <location>
        <begin position="220"/>
        <end position="239"/>
    </location>
</feature>
<accession>A0AAU9LS57</accession>
<evidence type="ECO:0008006" key="10">
    <source>
        <dbReference type="Google" id="ProtNLM"/>
    </source>
</evidence>
<evidence type="ECO:0000256" key="7">
    <source>
        <dbReference type="SAM" id="Phobius"/>
    </source>
</evidence>
<evidence type="ECO:0000256" key="5">
    <source>
        <dbReference type="ARBA" id="ARBA00022989"/>
    </source>
</evidence>
<evidence type="ECO:0000313" key="8">
    <source>
        <dbReference type="EMBL" id="CAH0482726.1"/>
    </source>
</evidence>
<comment type="caution">
    <text evidence="8">The sequence shown here is derived from an EMBL/GenBank/DDBJ whole genome shotgun (WGS) entry which is preliminary data.</text>
</comment>
<dbReference type="InterPro" id="IPR039309">
    <property type="entry name" value="BT1"/>
</dbReference>
<proteinExistence type="inferred from homology"/>
<dbReference type="EMBL" id="CAKKTJ010000335">
    <property type="protein sequence ID" value="CAH0482726.1"/>
    <property type="molecule type" value="Genomic_DNA"/>
</dbReference>
<evidence type="ECO:0000256" key="3">
    <source>
        <dbReference type="ARBA" id="ARBA00022448"/>
    </source>
</evidence>
<dbReference type="SUPFAM" id="SSF103473">
    <property type="entry name" value="MFS general substrate transporter"/>
    <property type="match status" value="1"/>
</dbReference>
<organism evidence="8 9">
    <name type="scientific">Peronospora belbahrii</name>
    <dbReference type="NCBI Taxonomy" id="622444"/>
    <lineage>
        <taxon>Eukaryota</taxon>
        <taxon>Sar</taxon>
        <taxon>Stramenopiles</taxon>
        <taxon>Oomycota</taxon>
        <taxon>Peronosporomycetes</taxon>
        <taxon>Peronosporales</taxon>
        <taxon>Peronosporaceae</taxon>
        <taxon>Peronospora</taxon>
    </lineage>
</organism>
<feature type="transmembrane region" description="Helical" evidence="7">
    <location>
        <begin position="323"/>
        <end position="345"/>
    </location>
</feature>
<sequence length="544" mass="60032">MTSLTNDTKSSGIWLKSTSSLSMSLISDSLSFSIDSIPPELRGDPYALRHSFTLDPSTMDEQKAYHCYGLEQDGALRPGGQISLFTRRTIGLLLNYFAIGAMFGGMNSAIVPFLRKYLLLEQYQVKASGVPEVGNSREAWRYVLLMTIGTIGYFLASVAADGMMVEVAQREPLMTRGHTQMSISVARTAGSLFMSLFVSGTLNGLEYGGSFSWSLSLNQIMFAFAAFALIPLVGSIWCLHEDFAVQRALVFSCSDIVSCSAAPPNTTSLNPPLNFSDRCQLVWRLIRSRIMWQLLVFELISSFCLTINSSAKPAIEEIWIGVGAWPNALGTAVWSVAFIGGLFMTRCFFMHSGWRRLYCAAILWMVGVDVVMVTCTISDVMRNCNFWMYMQVLAAPAVGMRFLVQILPIIELAPRGIEGTAYGLVITFRYIAIPLGTTTFKVIGSYFSISDEDVHRDSDSTRLQIAYTYLIAWAFQLMSLAFIGLFPCQKLAIQHLRYHGGYSTLAGWLVVIVMFCALIYATTVSILLLSKSTSCLRMAGGSGC</sequence>
<feature type="transmembrane region" description="Helical" evidence="7">
    <location>
        <begin position="386"/>
        <end position="404"/>
    </location>
</feature>
<evidence type="ECO:0000256" key="2">
    <source>
        <dbReference type="ARBA" id="ARBA00007015"/>
    </source>
</evidence>
<dbReference type="GO" id="GO:0016020">
    <property type="term" value="C:membrane"/>
    <property type="evidence" value="ECO:0007669"/>
    <property type="project" value="UniProtKB-SubCell"/>
</dbReference>
<reference evidence="8" key="1">
    <citation type="submission" date="2021-11" db="EMBL/GenBank/DDBJ databases">
        <authorList>
            <person name="Islam A."/>
            <person name="Islam S."/>
            <person name="Flora M.S."/>
            <person name="Rahman M."/>
            <person name="Ziaur R.M."/>
            <person name="Epstein J.H."/>
            <person name="Hassan M."/>
            <person name="Klassen M."/>
            <person name="Woodard K."/>
            <person name="Webb A."/>
            <person name="Webby R.J."/>
            <person name="El Zowalaty M.E."/>
        </authorList>
    </citation>
    <scope>NUCLEOTIDE SEQUENCE</scope>
    <source>
        <strain evidence="8">Pbs3</strain>
    </source>
</reference>
<comment type="similarity">
    <text evidence="2">Belongs to the major facilitator superfamily. Folate-biopterin transporter (TC 2.A.71) family.</text>
</comment>
<keyword evidence="6 7" id="KW-0472">Membrane</keyword>
<dbReference type="PANTHER" id="PTHR31585">
    <property type="entry name" value="FOLATE-BIOPTERIN TRANSPORTER 1, CHLOROPLASTIC"/>
    <property type="match status" value="1"/>
</dbReference>